<protein>
    <submittedName>
        <fullName evidence="1">Uncharacterized protein</fullName>
    </submittedName>
</protein>
<proteinExistence type="predicted"/>
<dbReference type="AlphaFoldDB" id="A0A2N1N1X3"/>
<evidence type="ECO:0000313" key="1">
    <source>
        <dbReference type="EMBL" id="PKK67864.1"/>
    </source>
</evidence>
<evidence type="ECO:0000313" key="2">
    <source>
        <dbReference type="Proteomes" id="UP000233469"/>
    </source>
</evidence>
<name>A0A2N1N1X3_9GLOM</name>
<dbReference type="VEuPathDB" id="FungiDB:FUN_009900"/>
<organism evidence="1 2">
    <name type="scientific">Rhizophagus irregularis</name>
    <dbReference type="NCBI Taxonomy" id="588596"/>
    <lineage>
        <taxon>Eukaryota</taxon>
        <taxon>Fungi</taxon>
        <taxon>Fungi incertae sedis</taxon>
        <taxon>Mucoromycota</taxon>
        <taxon>Glomeromycotina</taxon>
        <taxon>Glomeromycetes</taxon>
        <taxon>Glomerales</taxon>
        <taxon>Glomeraceae</taxon>
        <taxon>Rhizophagus</taxon>
    </lineage>
</organism>
<reference evidence="1 2" key="2">
    <citation type="submission" date="2017-10" db="EMBL/GenBank/DDBJ databases">
        <title>Extensive intraspecific genome diversity in a model arbuscular mycorrhizal fungus.</title>
        <authorList>
            <person name="Chen E.C.H."/>
            <person name="Morin E."/>
            <person name="Baudet D."/>
            <person name="Noel J."/>
            <person name="Ndikumana S."/>
            <person name="Charron P."/>
            <person name="St-Onge C."/>
            <person name="Giorgi J."/>
            <person name="Grigoriev I.V."/>
            <person name="Roux C."/>
            <person name="Martin F.M."/>
            <person name="Corradi N."/>
        </authorList>
    </citation>
    <scope>NUCLEOTIDE SEQUENCE [LARGE SCALE GENOMIC DNA]</scope>
    <source>
        <strain evidence="1 2">C2</strain>
    </source>
</reference>
<accession>A0A2N1N1X3</accession>
<gene>
    <name evidence="1" type="ORF">RhiirC2_782960</name>
</gene>
<reference evidence="1 2" key="1">
    <citation type="submission" date="2016-04" db="EMBL/GenBank/DDBJ databases">
        <title>Genome analyses suggest a sexual origin of heterokaryosis in a supposedly ancient asexual fungus.</title>
        <authorList>
            <person name="Ropars J."/>
            <person name="Sedzielewska K."/>
            <person name="Noel J."/>
            <person name="Charron P."/>
            <person name="Farinelli L."/>
            <person name="Marton T."/>
            <person name="Kruger M."/>
            <person name="Pelin A."/>
            <person name="Brachmann A."/>
            <person name="Corradi N."/>
        </authorList>
    </citation>
    <scope>NUCLEOTIDE SEQUENCE [LARGE SCALE GENOMIC DNA]</scope>
    <source>
        <strain evidence="1 2">C2</strain>
    </source>
</reference>
<dbReference type="EMBL" id="LLXL01000907">
    <property type="protein sequence ID" value="PKK67864.1"/>
    <property type="molecule type" value="Genomic_DNA"/>
</dbReference>
<dbReference type="Proteomes" id="UP000233469">
    <property type="component" value="Unassembled WGS sequence"/>
</dbReference>
<dbReference type="VEuPathDB" id="FungiDB:RhiirA1_468715"/>
<sequence length="177" mass="20619">MESYDHLIKYNEDGSVPFGRAADLRASQLVNEGIITINIYDEELSIKRKWAENDIFEKQIRDIATNERPVANNSFLKDLLRPFSILIIHDDRRVAGPWTILQNYIQDLLKPRDHVLYYHTPDLSSSEDSSERYYQLIVSDNLWLKNYCFCIDENNELNIMEQATILAIVVELPSSIP</sequence>
<comment type="caution">
    <text evidence="1">The sequence shown here is derived from an EMBL/GenBank/DDBJ whole genome shotgun (WGS) entry which is preliminary data.</text>
</comment>